<keyword evidence="1" id="KW-0732">Signal</keyword>
<comment type="caution">
    <text evidence="3">The sequence shown here is derived from an EMBL/GenBank/DDBJ whole genome shotgun (WGS) entry which is preliminary data.</text>
</comment>
<dbReference type="InterPro" id="IPR006047">
    <property type="entry name" value="GH13_cat_dom"/>
</dbReference>
<dbReference type="AlphaFoldDB" id="A0A2S5A1F3"/>
<protein>
    <submittedName>
        <fullName evidence="3">Alpha-amylase</fullName>
    </submittedName>
</protein>
<accession>A0A2S5A1F3</accession>
<dbReference type="PANTHER" id="PTHR10357:SF205">
    <property type="entry name" value="O-GLYCOSYL HYDROLASE FAMILY 13"/>
    <property type="match status" value="1"/>
</dbReference>
<dbReference type="Gene3D" id="3.20.20.80">
    <property type="entry name" value="Glycosidases"/>
    <property type="match status" value="2"/>
</dbReference>
<evidence type="ECO:0000256" key="1">
    <source>
        <dbReference type="SAM" id="SignalP"/>
    </source>
</evidence>
<dbReference type="SUPFAM" id="SSF51445">
    <property type="entry name" value="(Trans)glycosidases"/>
    <property type="match status" value="1"/>
</dbReference>
<organism evidence="3 4">
    <name type="scientific">Solitalea longa</name>
    <dbReference type="NCBI Taxonomy" id="2079460"/>
    <lineage>
        <taxon>Bacteria</taxon>
        <taxon>Pseudomonadati</taxon>
        <taxon>Bacteroidota</taxon>
        <taxon>Sphingobacteriia</taxon>
        <taxon>Sphingobacteriales</taxon>
        <taxon>Sphingobacteriaceae</taxon>
        <taxon>Solitalea</taxon>
    </lineage>
</organism>
<sequence length="612" mass="68274">MKKQLCAGAAILLMFGAHLTYAQTMNSKSSSPDNKLIIYQIMTRLFGNKNTANKVYGSIEENGVGKLNDISDKALLELKKMGISHVWYTGVIEHAIMTDYSKFGIKPDDPDVVKGKAGSPYAIKDYYDVNPDLAVNVNKRMQEFEALIKRSHKAGLKVILDFVPNHVARTYHSDAKPAGVVDLGEKDDLSKSFDPNNNFYYFPGQSLVIPAGYNPGGNDYRNSLKDGKFDEKPAKATGNDVFSPSPNVNDWFETIKLNYGVDYMNNRTTHFDPIPNTWKQMKDILLFWAGKGVDGFRCDMCEMVPVEFWNYAISEVKAVKPEIKFVGEAYNPKVYGLYLDKGKFDYLYDKVGLYDTLKYVIQNKTNVEAISQSLNKDIKGYSAHMLNFLENHDEQRLASKDFAGDAKKGIPMMTVSATVSAGPVMVYFGQEVGEPGLGTEGFGGEDGRTTIFDYWGVPEHQKWMNKGKFDGGGLSAEQKKLRSFYSTLLNICGTENAIKTGAFYELQSENGYGKSEGFNQYLNYSYLRYTANECLLVVNTFDQAVGMDAHIKFGKEVAGLLKINPEKDYTFTDLLGSGYKITVKGADLVSTEAAKGVHVKMPFMSSMVLKMN</sequence>
<feature type="chain" id="PRO_5015639539" evidence="1">
    <location>
        <begin position="23"/>
        <end position="612"/>
    </location>
</feature>
<feature type="domain" description="Glycosyl hydrolase family 13 catalytic" evidence="2">
    <location>
        <begin position="40"/>
        <end position="470"/>
    </location>
</feature>
<reference evidence="3 4" key="1">
    <citation type="submission" date="2018-01" db="EMBL/GenBank/DDBJ databases">
        <authorList>
            <person name="Gaut B.S."/>
            <person name="Morton B.R."/>
            <person name="Clegg M.T."/>
            <person name="Duvall M.R."/>
        </authorList>
    </citation>
    <scope>NUCLEOTIDE SEQUENCE [LARGE SCALE GENOMIC DNA]</scope>
    <source>
        <strain evidence="3 4">HR-AV</strain>
    </source>
</reference>
<dbReference type="InterPro" id="IPR017853">
    <property type="entry name" value="GH"/>
</dbReference>
<dbReference type="GO" id="GO:0004556">
    <property type="term" value="F:alpha-amylase activity"/>
    <property type="evidence" value="ECO:0007669"/>
    <property type="project" value="TreeGrafter"/>
</dbReference>
<gene>
    <name evidence="3" type="ORF">C3K47_12910</name>
</gene>
<evidence type="ECO:0000313" key="3">
    <source>
        <dbReference type="EMBL" id="POY36092.1"/>
    </source>
</evidence>
<dbReference type="Pfam" id="PF00128">
    <property type="entry name" value="Alpha-amylase"/>
    <property type="match status" value="1"/>
</dbReference>
<dbReference type="Proteomes" id="UP000236893">
    <property type="component" value="Unassembled WGS sequence"/>
</dbReference>
<keyword evidence="4" id="KW-1185">Reference proteome</keyword>
<dbReference type="CDD" id="cd11349">
    <property type="entry name" value="AmyAc_3"/>
    <property type="match status" value="1"/>
</dbReference>
<proteinExistence type="predicted"/>
<name>A0A2S5A1F3_9SPHI</name>
<dbReference type="GO" id="GO:0009313">
    <property type="term" value="P:oligosaccharide catabolic process"/>
    <property type="evidence" value="ECO:0007669"/>
    <property type="project" value="TreeGrafter"/>
</dbReference>
<evidence type="ECO:0000259" key="2">
    <source>
        <dbReference type="SMART" id="SM00642"/>
    </source>
</evidence>
<dbReference type="OrthoDB" id="9805159at2"/>
<dbReference type="RefSeq" id="WP_103789555.1">
    <property type="nucleotide sequence ID" value="NZ_PQVF01000008.1"/>
</dbReference>
<dbReference type="PANTHER" id="PTHR10357">
    <property type="entry name" value="ALPHA-AMYLASE FAMILY MEMBER"/>
    <property type="match status" value="1"/>
</dbReference>
<dbReference type="SMART" id="SM00642">
    <property type="entry name" value="Aamy"/>
    <property type="match status" value="1"/>
</dbReference>
<feature type="signal peptide" evidence="1">
    <location>
        <begin position="1"/>
        <end position="22"/>
    </location>
</feature>
<evidence type="ECO:0000313" key="4">
    <source>
        <dbReference type="Proteomes" id="UP000236893"/>
    </source>
</evidence>
<dbReference type="EMBL" id="PQVF01000008">
    <property type="protein sequence ID" value="POY36092.1"/>
    <property type="molecule type" value="Genomic_DNA"/>
</dbReference>